<name>A0A3M7RKE2_BRAPC</name>
<keyword evidence="2" id="KW-1185">Reference proteome</keyword>
<dbReference type="Proteomes" id="UP000276133">
    <property type="component" value="Unassembled WGS sequence"/>
</dbReference>
<comment type="caution">
    <text evidence="1">The sequence shown here is derived from an EMBL/GenBank/DDBJ whole genome shotgun (WGS) entry which is preliminary data.</text>
</comment>
<gene>
    <name evidence="1" type="ORF">BpHYR1_042891</name>
</gene>
<evidence type="ECO:0000313" key="2">
    <source>
        <dbReference type="Proteomes" id="UP000276133"/>
    </source>
</evidence>
<accession>A0A3M7RKE2</accession>
<dbReference type="AlphaFoldDB" id="A0A3M7RKE2"/>
<proteinExistence type="predicted"/>
<protein>
    <submittedName>
        <fullName evidence="1">Uncharacterized protein</fullName>
    </submittedName>
</protein>
<sequence length="80" mass="9439">MFISASRSIYLLRYLNYLDSLFYFATPKINLQCCTLNRRSVKHNQNAYSQKIILKNFSQLEILNFFTSYYIILQALAAVD</sequence>
<reference evidence="1 2" key="1">
    <citation type="journal article" date="2018" name="Sci. Rep.">
        <title>Genomic signatures of local adaptation to the degree of environmental predictability in rotifers.</title>
        <authorList>
            <person name="Franch-Gras L."/>
            <person name="Hahn C."/>
            <person name="Garcia-Roger E.M."/>
            <person name="Carmona M.J."/>
            <person name="Serra M."/>
            <person name="Gomez A."/>
        </authorList>
    </citation>
    <scope>NUCLEOTIDE SEQUENCE [LARGE SCALE GENOMIC DNA]</scope>
    <source>
        <strain evidence="1">HYR1</strain>
    </source>
</reference>
<organism evidence="1 2">
    <name type="scientific">Brachionus plicatilis</name>
    <name type="common">Marine rotifer</name>
    <name type="synonym">Brachionus muelleri</name>
    <dbReference type="NCBI Taxonomy" id="10195"/>
    <lineage>
        <taxon>Eukaryota</taxon>
        <taxon>Metazoa</taxon>
        <taxon>Spiralia</taxon>
        <taxon>Gnathifera</taxon>
        <taxon>Rotifera</taxon>
        <taxon>Eurotatoria</taxon>
        <taxon>Monogononta</taxon>
        <taxon>Pseudotrocha</taxon>
        <taxon>Ploima</taxon>
        <taxon>Brachionidae</taxon>
        <taxon>Brachionus</taxon>
    </lineage>
</organism>
<evidence type="ECO:0000313" key="1">
    <source>
        <dbReference type="EMBL" id="RNA23944.1"/>
    </source>
</evidence>
<dbReference type="EMBL" id="REGN01003194">
    <property type="protein sequence ID" value="RNA23944.1"/>
    <property type="molecule type" value="Genomic_DNA"/>
</dbReference>